<evidence type="ECO:0000313" key="6">
    <source>
        <dbReference type="EMBL" id="ATE54751.1"/>
    </source>
</evidence>
<reference evidence="6" key="1">
    <citation type="submission" date="2017-09" db="EMBL/GenBank/DDBJ databases">
        <title>Complete Genome Sequence of ansamitocin-producing Bacterium Actinosynnema pretiosum X47.</title>
        <authorList>
            <person name="Cao G."/>
            <person name="Zong G."/>
            <person name="Zhong C."/>
            <person name="Fu J."/>
        </authorList>
    </citation>
    <scope>NUCLEOTIDE SEQUENCE [LARGE SCALE GENOMIC DNA]</scope>
    <source>
        <strain evidence="6">X47</strain>
    </source>
</reference>
<keyword evidence="7" id="KW-1185">Reference proteome</keyword>
<dbReference type="PANTHER" id="PTHR43401">
    <property type="entry name" value="L-THREONINE 3-DEHYDROGENASE"/>
    <property type="match status" value="1"/>
</dbReference>
<dbReference type="Pfam" id="PF08240">
    <property type="entry name" value="ADH_N"/>
    <property type="match status" value="1"/>
</dbReference>
<dbReference type="InterPro" id="IPR050129">
    <property type="entry name" value="Zn_alcohol_dh"/>
</dbReference>
<evidence type="ECO:0000256" key="4">
    <source>
        <dbReference type="ARBA" id="ARBA00023002"/>
    </source>
</evidence>
<dbReference type="SUPFAM" id="SSF50129">
    <property type="entry name" value="GroES-like"/>
    <property type="match status" value="1"/>
</dbReference>
<keyword evidence="4" id="KW-0560">Oxidoreductase</keyword>
<dbReference type="PANTHER" id="PTHR43401:SF2">
    <property type="entry name" value="L-THREONINE 3-DEHYDROGENASE"/>
    <property type="match status" value="1"/>
</dbReference>
<dbReference type="RefSeq" id="WP_096494204.1">
    <property type="nucleotide sequence ID" value="NZ_CP023445.1"/>
</dbReference>
<evidence type="ECO:0000256" key="1">
    <source>
        <dbReference type="ARBA" id="ARBA00001947"/>
    </source>
</evidence>
<dbReference type="Pfam" id="PF00107">
    <property type="entry name" value="ADH_zinc_N"/>
    <property type="match status" value="1"/>
</dbReference>
<dbReference type="InterPro" id="IPR020843">
    <property type="entry name" value="ER"/>
</dbReference>
<evidence type="ECO:0000259" key="5">
    <source>
        <dbReference type="SMART" id="SM00829"/>
    </source>
</evidence>
<proteinExistence type="predicted"/>
<feature type="domain" description="Enoyl reductase (ER)" evidence="5">
    <location>
        <begin position="14"/>
        <end position="372"/>
    </location>
</feature>
<dbReference type="AlphaFoldDB" id="A0A290Z6S4"/>
<dbReference type="EMBL" id="CP023445">
    <property type="protein sequence ID" value="ATE54751.1"/>
    <property type="molecule type" value="Genomic_DNA"/>
</dbReference>
<evidence type="ECO:0000256" key="2">
    <source>
        <dbReference type="ARBA" id="ARBA00022723"/>
    </source>
</evidence>
<dbReference type="SMART" id="SM00829">
    <property type="entry name" value="PKS_ER"/>
    <property type="match status" value="1"/>
</dbReference>
<dbReference type="InterPro" id="IPR011032">
    <property type="entry name" value="GroES-like_sf"/>
</dbReference>
<evidence type="ECO:0000313" key="7">
    <source>
        <dbReference type="Proteomes" id="UP000218505"/>
    </source>
</evidence>
<organism evidence="6 7">
    <name type="scientific">Actinosynnema pretiosum</name>
    <dbReference type="NCBI Taxonomy" id="42197"/>
    <lineage>
        <taxon>Bacteria</taxon>
        <taxon>Bacillati</taxon>
        <taxon>Actinomycetota</taxon>
        <taxon>Actinomycetes</taxon>
        <taxon>Pseudonocardiales</taxon>
        <taxon>Pseudonocardiaceae</taxon>
        <taxon>Actinosynnema</taxon>
    </lineage>
</organism>
<dbReference type="Proteomes" id="UP000218505">
    <property type="component" value="Chromosome"/>
</dbReference>
<dbReference type="InterPro" id="IPR013149">
    <property type="entry name" value="ADH-like_C"/>
</dbReference>
<protein>
    <submittedName>
        <fullName evidence="6">L-iditol 2-dehydrogenase</fullName>
    </submittedName>
</protein>
<comment type="cofactor">
    <cofactor evidence="1">
        <name>Zn(2+)</name>
        <dbReference type="ChEBI" id="CHEBI:29105"/>
    </cofactor>
</comment>
<accession>A0A290Z6S4</accession>
<dbReference type="SUPFAM" id="SSF51735">
    <property type="entry name" value="NAD(P)-binding Rossmann-fold domains"/>
    <property type="match status" value="1"/>
</dbReference>
<dbReference type="GO" id="GO:0046872">
    <property type="term" value="F:metal ion binding"/>
    <property type="evidence" value="ECO:0007669"/>
    <property type="project" value="UniProtKB-KW"/>
</dbReference>
<sequence length="379" mass="38324">MAAGTTAPTTMGASVLTAERVVEHRRVPVPALGADGVLVRVLATGICGSDLSTYRGLHPYKRPPVVLGHEFCGRVEALGQDGGAAAGVSVGDLVCSSAYRPCGDCAPCRAGTTNLCQARDNLSHRGWDGSFAEYVLLRPGMVFRLPDDLDHELGALVEPLSIGLHAVRRAVGGRAAVAGPPVPPGSPAAPGAAVAAGASLTVLGGGSIGLACALAARRLGFDPIACVDLGPRKGELARAVGVDHYADARRGDAAKAVLAALPGGGDVTVVASGHPTALADAAGITRPGGQVVVVTYFDGPQELDWNALVGAELTVRTSALSTAADFTEVIGWLTRGEVDPSPLVTHRFPLRAAADALAALDSGAGEVGKVILRARTEDG</sequence>
<gene>
    <name evidence="6" type="ORF">CNX65_16895</name>
</gene>
<dbReference type="KEGG" id="apre:CNX65_16895"/>
<evidence type="ECO:0000256" key="3">
    <source>
        <dbReference type="ARBA" id="ARBA00022833"/>
    </source>
</evidence>
<dbReference type="GO" id="GO:0016491">
    <property type="term" value="F:oxidoreductase activity"/>
    <property type="evidence" value="ECO:0007669"/>
    <property type="project" value="UniProtKB-KW"/>
</dbReference>
<dbReference type="InterPro" id="IPR013154">
    <property type="entry name" value="ADH-like_N"/>
</dbReference>
<keyword evidence="2" id="KW-0479">Metal-binding</keyword>
<dbReference type="InterPro" id="IPR036291">
    <property type="entry name" value="NAD(P)-bd_dom_sf"/>
</dbReference>
<dbReference type="Gene3D" id="3.90.180.10">
    <property type="entry name" value="Medium-chain alcohol dehydrogenases, catalytic domain"/>
    <property type="match status" value="2"/>
</dbReference>
<keyword evidence="3" id="KW-0862">Zinc</keyword>
<name>A0A290Z6S4_9PSEU</name>
<dbReference type="Gene3D" id="3.40.50.720">
    <property type="entry name" value="NAD(P)-binding Rossmann-like Domain"/>
    <property type="match status" value="1"/>
</dbReference>